<protein>
    <submittedName>
        <fullName evidence="6">TetR/AcrR family transcriptional regulator</fullName>
    </submittedName>
</protein>
<sequence>MLRDAGDGRSLRDHLIATAARLIAERGTVGLTVRAIAREAGVADGVLYNHFADKEELLAYALRAYVRSVERTLSGLPVAGDGTVAANLRAYVAYGLAMHKSVLPAFTGFFSQPKVLARFAEISEPGADWRDRLLGYLRAERDLGRLPAAARVDAAATLIVGFCHETVISALFGGPATVPGPSPEAVDDLLHVILHGIVVT</sequence>
<evidence type="ECO:0000256" key="1">
    <source>
        <dbReference type="ARBA" id="ARBA00023015"/>
    </source>
</evidence>
<dbReference type="InterPro" id="IPR001647">
    <property type="entry name" value="HTH_TetR"/>
</dbReference>
<dbReference type="Pfam" id="PF00440">
    <property type="entry name" value="TetR_N"/>
    <property type="match status" value="1"/>
</dbReference>
<dbReference type="InterPro" id="IPR009057">
    <property type="entry name" value="Homeodomain-like_sf"/>
</dbReference>
<dbReference type="PROSITE" id="PS50977">
    <property type="entry name" value="HTH_TETR_2"/>
    <property type="match status" value="1"/>
</dbReference>
<keyword evidence="7" id="KW-1185">Reference proteome</keyword>
<dbReference type="InterPro" id="IPR036271">
    <property type="entry name" value="Tet_transcr_reg_TetR-rel_C_sf"/>
</dbReference>
<keyword evidence="1" id="KW-0805">Transcription regulation</keyword>
<dbReference type="Gene3D" id="1.10.357.10">
    <property type="entry name" value="Tetracycline Repressor, domain 2"/>
    <property type="match status" value="1"/>
</dbReference>
<evidence type="ECO:0000259" key="5">
    <source>
        <dbReference type="PROSITE" id="PS50977"/>
    </source>
</evidence>
<feature type="DNA-binding region" description="H-T-H motif" evidence="4">
    <location>
        <begin position="32"/>
        <end position="51"/>
    </location>
</feature>
<comment type="caution">
    <text evidence="6">The sequence shown here is derived from an EMBL/GenBank/DDBJ whole genome shotgun (WGS) entry which is preliminary data.</text>
</comment>
<organism evidence="6 7">
    <name type="scientific">Actinomadura fulvescens</name>
    <dbReference type="NCBI Taxonomy" id="46160"/>
    <lineage>
        <taxon>Bacteria</taxon>
        <taxon>Bacillati</taxon>
        <taxon>Actinomycetota</taxon>
        <taxon>Actinomycetes</taxon>
        <taxon>Streptosporangiales</taxon>
        <taxon>Thermomonosporaceae</taxon>
        <taxon>Actinomadura</taxon>
    </lineage>
</organism>
<keyword evidence="3" id="KW-0804">Transcription</keyword>
<dbReference type="PRINTS" id="PR00455">
    <property type="entry name" value="HTHTETR"/>
</dbReference>
<dbReference type="PANTHER" id="PTHR30055:SF238">
    <property type="entry name" value="MYCOFACTOCIN BIOSYNTHESIS TRANSCRIPTIONAL REGULATOR MFTR-RELATED"/>
    <property type="match status" value="1"/>
</dbReference>
<dbReference type="InterPro" id="IPR050109">
    <property type="entry name" value="HTH-type_TetR-like_transc_reg"/>
</dbReference>
<keyword evidence="2 4" id="KW-0238">DNA-binding</keyword>
<evidence type="ECO:0000256" key="4">
    <source>
        <dbReference type="PROSITE-ProRule" id="PRU00335"/>
    </source>
</evidence>
<accession>A0ABP6CDQ7</accession>
<evidence type="ECO:0000256" key="3">
    <source>
        <dbReference type="ARBA" id="ARBA00023163"/>
    </source>
</evidence>
<evidence type="ECO:0000313" key="7">
    <source>
        <dbReference type="Proteomes" id="UP001501509"/>
    </source>
</evidence>
<name>A0ABP6CDQ7_9ACTN</name>
<dbReference type="EMBL" id="BAAATD010000008">
    <property type="protein sequence ID" value="GAA2616339.1"/>
    <property type="molecule type" value="Genomic_DNA"/>
</dbReference>
<dbReference type="SUPFAM" id="SSF48498">
    <property type="entry name" value="Tetracyclin repressor-like, C-terminal domain"/>
    <property type="match status" value="1"/>
</dbReference>
<dbReference type="SUPFAM" id="SSF46689">
    <property type="entry name" value="Homeodomain-like"/>
    <property type="match status" value="1"/>
</dbReference>
<proteinExistence type="predicted"/>
<reference evidence="7" key="1">
    <citation type="journal article" date="2019" name="Int. J. Syst. Evol. Microbiol.">
        <title>The Global Catalogue of Microorganisms (GCM) 10K type strain sequencing project: providing services to taxonomists for standard genome sequencing and annotation.</title>
        <authorList>
            <consortium name="The Broad Institute Genomics Platform"/>
            <consortium name="The Broad Institute Genome Sequencing Center for Infectious Disease"/>
            <person name="Wu L."/>
            <person name="Ma J."/>
        </authorList>
    </citation>
    <scope>NUCLEOTIDE SEQUENCE [LARGE SCALE GENOMIC DNA]</scope>
    <source>
        <strain evidence="7">JCM 6833</strain>
    </source>
</reference>
<dbReference type="PANTHER" id="PTHR30055">
    <property type="entry name" value="HTH-TYPE TRANSCRIPTIONAL REGULATOR RUTR"/>
    <property type="match status" value="1"/>
</dbReference>
<dbReference type="Proteomes" id="UP001501509">
    <property type="component" value="Unassembled WGS sequence"/>
</dbReference>
<evidence type="ECO:0000313" key="6">
    <source>
        <dbReference type="EMBL" id="GAA2616339.1"/>
    </source>
</evidence>
<evidence type="ECO:0000256" key="2">
    <source>
        <dbReference type="ARBA" id="ARBA00023125"/>
    </source>
</evidence>
<feature type="domain" description="HTH tetR-type" evidence="5">
    <location>
        <begin position="9"/>
        <end position="69"/>
    </location>
</feature>
<gene>
    <name evidence="6" type="ORF">GCM10010411_59280</name>
</gene>